<accession>A0A2J5NT97</accession>
<proteinExistence type="predicted"/>
<reference evidence="2 3" key="1">
    <citation type="submission" date="2017-11" db="EMBL/GenBank/DDBJ databases">
        <authorList>
            <person name="Han C.G."/>
        </authorList>
    </citation>
    <scope>NUCLEOTIDE SEQUENCE [LARGE SCALE GENOMIC DNA]</scope>
    <source>
        <strain evidence="2 3">A10</strain>
    </source>
</reference>
<evidence type="ECO:0000313" key="2">
    <source>
        <dbReference type="EMBL" id="PLO57000.1"/>
    </source>
</evidence>
<protein>
    <submittedName>
        <fullName evidence="2">DUF2500 domain-containing protein</fullName>
    </submittedName>
</protein>
<keyword evidence="1" id="KW-0812">Transmembrane</keyword>
<sequence length="26" mass="2904">MSKVPLFFMVAVAIIAVAASYRYVQQ</sequence>
<evidence type="ECO:0000313" key="3">
    <source>
        <dbReference type="Proteomes" id="UP000234667"/>
    </source>
</evidence>
<organism evidence="2 3">
    <name type="scientific">Klebsiella michiganensis</name>
    <dbReference type="NCBI Taxonomy" id="1134687"/>
    <lineage>
        <taxon>Bacteria</taxon>
        <taxon>Pseudomonadati</taxon>
        <taxon>Pseudomonadota</taxon>
        <taxon>Gammaproteobacteria</taxon>
        <taxon>Enterobacterales</taxon>
        <taxon>Enterobacteriaceae</taxon>
        <taxon>Klebsiella/Raoultella group</taxon>
        <taxon>Klebsiella</taxon>
    </lineage>
</organism>
<name>A0A2J5NT97_9ENTR</name>
<comment type="caution">
    <text evidence="2">The sequence shown here is derived from an EMBL/GenBank/DDBJ whole genome shotgun (WGS) entry which is preliminary data.</text>
</comment>
<feature type="non-terminal residue" evidence="2">
    <location>
        <position position="26"/>
    </location>
</feature>
<gene>
    <name evidence="2" type="ORF">CWN49_35785</name>
</gene>
<reference evidence="2 3" key="2">
    <citation type="submission" date="2018-01" db="EMBL/GenBank/DDBJ databases">
        <title>Genomic study of Klebsiella pneumoniae.</title>
        <authorList>
            <person name="Yang Y."/>
            <person name="Bicalho R."/>
        </authorList>
    </citation>
    <scope>NUCLEOTIDE SEQUENCE [LARGE SCALE GENOMIC DNA]</scope>
    <source>
        <strain evidence="2 3">A10</strain>
    </source>
</reference>
<evidence type="ECO:0000256" key="1">
    <source>
        <dbReference type="SAM" id="Phobius"/>
    </source>
</evidence>
<dbReference type="EMBL" id="PIDR01002086">
    <property type="protein sequence ID" value="PLO57000.1"/>
    <property type="molecule type" value="Genomic_DNA"/>
</dbReference>
<keyword evidence="1" id="KW-1133">Transmembrane helix</keyword>
<dbReference type="Proteomes" id="UP000234667">
    <property type="component" value="Unassembled WGS sequence"/>
</dbReference>
<feature type="transmembrane region" description="Helical" evidence="1">
    <location>
        <begin position="6"/>
        <end position="24"/>
    </location>
</feature>
<dbReference type="AlphaFoldDB" id="A0A2J5NT97"/>
<keyword evidence="1" id="KW-0472">Membrane</keyword>